<keyword evidence="2" id="KW-0479">Metal-binding</keyword>
<evidence type="ECO:0000256" key="4">
    <source>
        <dbReference type="ARBA" id="ARBA00022833"/>
    </source>
</evidence>
<evidence type="ECO:0000259" key="5">
    <source>
        <dbReference type="SMART" id="SM00849"/>
    </source>
</evidence>
<organism evidence="6 7">
    <name type="scientific">Pseudonocardia eucalypti</name>
    <dbReference type="NCBI Taxonomy" id="648755"/>
    <lineage>
        <taxon>Bacteria</taxon>
        <taxon>Bacillati</taxon>
        <taxon>Actinomycetota</taxon>
        <taxon>Actinomycetes</taxon>
        <taxon>Pseudonocardiales</taxon>
        <taxon>Pseudonocardiaceae</taxon>
        <taxon>Pseudonocardia</taxon>
    </lineage>
</organism>
<dbReference type="Gene3D" id="3.60.15.10">
    <property type="entry name" value="Ribonuclease Z/Hydroxyacylglutathione hydrolase-like"/>
    <property type="match status" value="1"/>
</dbReference>
<dbReference type="InterPro" id="IPR051013">
    <property type="entry name" value="MBL_superfamily_lactonases"/>
</dbReference>
<keyword evidence="4" id="KW-0862">Zinc</keyword>
<name>A0ABP9PWI9_9PSEU</name>
<evidence type="ECO:0000256" key="3">
    <source>
        <dbReference type="ARBA" id="ARBA00022801"/>
    </source>
</evidence>
<accession>A0ABP9PWI9</accession>
<gene>
    <name evidence="6" type="ORF">GCM10023321_23370</name>
</gene>
<comment type="similarity">
    <text evidence="1">Belongs to the metallo-beta-lactamase superfamily.</text>
</comment>
<dbReference type="CDD" id="cd16277">
    <property type="entry name" value="metallo-hydrolase-like_MBL-fold"/>
    <property type="match status" value="1"/>
</dbReference>
<feature type="domain" description="Metallo-beta-lactamase" evidence="5">
    <location>
        <begin position="61"/>
        <end position="275"/>
    </location>
</feature>
<sequence>MTRTDTITLGGVEITRVFEERRFDMPRLAIFPDVDEAIWRRQRDWLDPGFWNADSDMLVASLQSWLLRSDGATILVDTGVGNDKPRPGMPIFDGLQTGYLDNLAAAGTRPEDVDLVVITHLHSDHVGWNTRLVDGEWVPTFPNARYLFARDDLEYWDPGNGHPTRSGERMAGVFEDSVAPVLAAGLVDSWEGRHQADTNLSLEPAPGHTPGSAVLWLRSGTDRAAFVGDLLHSPLQVAEPDVCPCFDEDEAQGLASRRRVLGSVADEGALLLPAHFPSAGAVELRRDGDRFAITEWAAFA</sequence>
<evidence type="ECO:0000313" key="6">
    <source>
        <dbReference type="EMBL" id="GAA5153310.1"/>
    </source>
</evidence>
<dbReference type="EMBL" id="BAABJP010000008">
    <property type="protein sequence ID" value="GAA5153310.1"/>
    <property type="molecule type" value="Genomic_DNA"/>
</dbReference>
<dbReference type="Proteomes" id="UP001428817">
    <property type="component" value="Unassembled WGS sequence"/>
</dbReference>
<dbReference type="SUPFAM" id="SSF56281">
    <property type="entry name" value="Metallo-hydrolase/oxidoreductase"/>
    <property type="match status" value="1"/>
</dbReference>
<dbReference type="InterPro" id="IPR001279">
    <property type="entry name" value="Metallo-B-lactamas"/>
</dbReference>
<dbReference type="Pfam" id="PF00753">
    <property type="entry name" value="Lactamase_B"/>
    <property type="match status" value="1"/>
</dbReference>
<dbReference type="RefSeq" id="WP_185061829.1">
    <property type="nucleotide sequence ID" value="NZ_BAABJP010000008.1"/>
</dbReference>
<protein>
    <submittedName>
        <fullName evidence="6">MBL fold metallo-hydrolase</fullName>
    </submittedName>
</protein>
<dbReference type="PANTHER" id="PTHR42978:SF6">
    <property type="entry name" value="QUORUM-QUENCHING LACTONASE YTNP-RELATED"/>
    <property type="match status" value="1"/>
</dbReference>
<comment type="caution">
    <text evidence="6">The sequence shown here is derived from an EMBL/GenBank/DDBJ whole genome shotgun (WGS) entry which is preliminary data.</text>
</comment>
<evidence type="ECO:0000256" key="2">
    <source>
        <dbReference type="ARBA" id="ARBA00022723"/>
    </source>
</evidence>
<dbReference type="PANTHER" id="PTHR42978">
    <property type="entry name" value="QUORUM-QUENCHING LACTONASE YTNP-RELATED-RELATED"/>
    <property type="match status" value="1"/>
</dbReference>
<dbReference type="InterPro" id="IPR036866">
    <property type="entry name" value="RibonucZ/Hydroxyglut_hydro"/>
</dbReference>
<proteinExistence type="inferred from homology"/>
<reference evidence="7" key="1">
    <citation type="journal article" date="2019" name="Int. J. Syst. Evol. Microbiol.">
        <title>The Global Catalogue of Microorganisms (GCM) 10K type strain sequencing project: providing services to taxonomists for standard genome sequencing and annotation.</title>
        <authorList>
            <consortium name="The Broad Institute Genomics Platform"/>
            <consortium name="The Broad Institute Genome Sequencing Center for Infectious Disease"/>
            <person name="Wu L."/>
            <person name="Ma J."/>
        </authorList>
    </citation>
    <scope>NUCLEOTIDE SEQUENCE [LARGE SCALE GENOMIC DNA]</scope>
    <source>
        <strain evidence="7">JCM 18303</strain>
    </source>
</reference>
<evidence type="ECO:0000256" key="1">
    <source>
        <dbReference type="ARBA" id="ARBA00007749"/>
    </source>
</evidence>
<keyword evidence="7" id="KW-1185">Reference proteome</keyword>
<evidence type="ECO:0000313" key="7">
    <source>
        <dbReference type="Proteomes" id="UP001428817"/>
    </source>
</evidence>
<dbReference type="SMART" id="SM00849">
    <property type="entry name" value="Lactamase_B"/>
    <property type="match status" value="1"/>
</dbReference>
<keyword evidence="3" id="KW-0378">Hydrolase</keyword>